<dbReference type="InterPro" id="IPR001296">
    <property type="entry name" value="Glyco_trans_1"/>
</dbReference>
<feature type="domain" description="Glycosyl transferase family 1" evidence="1">
    <location>
        <begin position="9"/>
        <end position="74"/>
    </location>
</feature>
<dbReference type="PANTHER" id="PTHR13615">
    <property type="entry name" value="GLYCOSYLTRANSFERASE-LIKE 1"/>
    <property type="match status" value="1"/>
</dbReference>
<dbReference type="EMBL" id="LJCR01002472">
    <property type="protein sequence ID" value="KPV48677.1"/>
    <property type="molecule type" value="Genomic_DNA"/>
</dbReference>
<organism evidence="2 3">
    <name type="scientific">Kouleothrix aurantiaca</name>
    <dbReference type="NCBI Taxonomy" id="186479"/>
    <lineage>
        <taxon>Bacteria</taxon>
        <taxon>Bacillati</taxon>
        <taxon>Chloroflexota</taxon>
        <taxon>Chloroflexia</taxon>
        <taxon>Chloroflexales</taxon>
        <taxon>Roseiflexineae</taxon>
        <taxon>Roseiflexaceae</taxon>
        <taxon>Kouleothrix</taxon>
    </lineage>
</organism>
<comment type="caution">
    <text evidence="2">The sequence shown here is derived from an EMBL/GenBank/DDBJ whole genome shotgun (WGS) entry which is preliminary data.</text>
</comment>
<dbReference type="Gene3D" id="3.40.50.2000">
    <property type="entry name" value="Glycogen Phosphorylase B"/>
    <property type="match status" value="1"/>
</dbReference>
<sequence length="106" mass="11904">ASYRAWLWRADIVVSCAVQEFFGISVIEAMYCGCMPILPRRLSYPELLPAALHARCLYDDHASLVAQLAAAMDDLPDLPRASFRSIAARYDWHALAPAYDALFEKI</sequence>
<evidence type="ECO:0000313" key="2">
    <source>
        <dbReference type="EMBL" id="KPV48677.1"/>
    </source>
</evidence>
<evidence type="ECO:0000313" key="3">
    <source>
        <dbReference type="Proteomes" id="UP000050509"/>
    </source>
</evidence>
<keyword evidence="2" id="KW-0808">Transferase</keyword>
<dbReference type="InterPro" id="IPR051862">
    <property type="entry name" value="GT-like_domain_containing_1"/>
</dbReference>
<accession>A0A0N8PR17</accession>
<reference evidence="2 3" key="1">
    <citation type="submission" date="2015-09" db="EMBL/GenBank/DDBJ databases">
        <title>Draft genome sequence of Kouleothrix aurantiaca JCM 19913.</title>
        <authorList>
            <person name="Hemp J."/>
        </authorList>
    </citation>
    <scope>NUCLEOTIDE SEQUENCE [LARGE SCALE GENOMIC DNA]</scope>
    <source>
        <strain evidence="2 3">COM-B</strain>
    </source>
</reference>
<evidence type="ECO:0000259" key="1">
    <source>
        <dbReference type="Pfam" id="PF00534"/>
    </source>
</evidence>
<dbReference type="Proteomes" id="UP000050509">
    <property type="component" value="Unassembled WGS sequence"/>
</dbReference>
<dbReference type="SUPFAM" id="SSF53756">
    <property type="entry name" value="UDP-Glycosyltransferase/glycogen phosphorylase"/>
    <property type="match status" value="1"/>
</dbReference>
<feature type="non-terminal residue" evidence="2">
    <location>
        <position position="1"/>
    </location>
</feature>
<name>A0A0N8PR17_9CHLR</name>
<dbReference type="AlphaFoldDB" id="A0A0N8PR17"/>
<dbReference type="Pfam" id="PF00534">
    <property type="entry name" value="Glycos_transf_1"/>
    <property type="match status" value="1"/>
</dbReference>
<dbReference type="PANTHER" id="PTHR13615:SF3">
    <property type="entry name" value="GLYCOSYLTRANSFERASE-LIKE DOMAIN-CONTAINING PROTEIN 1"/>
    <property type="match status" value="1"/>
</dbReference>
<gene>
    <name evidence="2" type="ORF">SE17_36770</name>
</gene>
<protein>
    <submittedName>
        <fullName evidence="2">Glycosyl transferase family 1</fullName>
    </submittedName>
</protein>
<proteinExistence type="predicted"/>
<dbReference type="GO" id="GO:0016757">
    <property type="term" value="F:glycosyltransferase activity"/>
    <property type="evidence" value="ECO:0007669"/>
    <property type="project" value="InterPro"/>
</dbReference>
<keyword evidence="3" id="KW-1185">Reference proteome</keyword>